<dbReference type="PANTHER" id="PTHR42759">
    <property type="entry name" value="MOXR FAMILY PROTEIN"/>
    <property type="match status" value="1"/>
</dbReference>
<dbReference type="SUPFAM" id="SSF52540">
    <property type="entry name" value="P-loop containing nucleoside triphosphate hydrolases"/>
    <property type="match status" value="1"/>
</dbReference>
<dbReference type="Pfam" id="PF17863">
    <property type="entry name" value="AAA_lid_2"/>
    <property type="match status" value="1"/>
</dbReference>
<dbReference type="PANTHER" id="PTHR42759:SF5">
    <property type="entry name" value="METHANOL DEHYDROGENASE REGULATOR"/>
    <property type="match status" value="1"/>
</dbReference>
<dbReference type="InterPro" id="IPR027417">
    <property type="entry name" value="P-loop_NTPase"/>
</dbReference>
<organism evidence="3 4">
    <name type="scientific">Salinisphaera orenii MK-B5</name>
    <dbReference type="NCBI Taxonomy" id="856730"/>
    <lineage>
        <taxon>Bacteria</taxon>
        <taxon>Pseudomonadati</taxon>
        <taxon>Pseudomonadota</taxon>
        <taxon>Gammaproteobacteria</taxon>
        <taxon>Salinisphaerales</taxon>
        <taxon>Salinisphaeraceae</taxon>
        <taxon>Salinisphaera</taxon>
    </lineage>
</organism>
<evidence type="ECO:0000259" key="2">
    <source>
        <dbReference type="Pfam" id="PF17863"/>
    </source>
</evidence>
<feature type="domain" description="ATPase AAA-3" evidence="1">
    <location>
        <begin position="51"/>
        <end position="181"/>
    </location>
</feature>
<dbReference type="GO" id="GO:0005524">
    <property type="term" value="F:ATP binding"/>
    <property type="evidence" value="ECO:0007669"/>
    <property type="project" value="InterPro"/>
</dbReference>
<proteinExistence type="predicted"/>
<evidence type="ECO:0000313" key="3">
    <source>
        <dbReference type="EMBL" id="ROO29077.1"/>
    </source>
</evidence>
<dbReference type="Gene3D" id="3.40.50.300">
    <property type="entry name" value="P-loop containing nucleotide triphosphate hydrolases"/>
    <property type="match status" value="1"/>
</dbReference>
<accession>A0A423PU09</accession>
<dbReference type="PIRSF" id="PIRSF002849">
    <property type="entry name" value="AAA_ATPase_chaperone_MoxR_prd"/>
    <property type="match status" value="1"/>
</dbReference>
<feature type="domain" description="ChlI/MoxR AAA lid" evidence="2">
    <location>
        <begin position="252"/>
        <end position="298"/>
    </location>
</feature>
<dbReference type="RefSeq" id="WP_123630431.1">
    <property type="nucleotide sequence ID" value="NZ_AYKH01000006.1"/>
</dbReference>
<evidence type="ECO:0000259" key="1">
    <source>
        <dbReference type="Pfam" id="PF07726"/>
    </source>
</evidence>
<name>A0A423PU09_9GAMM</name>
<dbReference type="Gene3D" id="1.10.8.80">
    <property type="entry name" value="Magnesium chelatase subunit I, C-Terminal domain"/>
    <property type="match status" value="1"/>
</dbReference>
<dbReference type="InterPro" id="IPR050764">
    <property type="entry name" value="CbbQ/NirQ/NorQ/GpvN"/>
</dbReference>
<dbReference type="InterPro" id="IPR041628">
    <property type="entry name" value="ChlI/MoxR_AAA_lid"/>
</dbReference>
<reference evidence="3 4" key="1">
    <citation type="submission" date="2013-10" db="EMBL/GenBank/DDBJ databases">
        <title>Salinisphaera orenii MK-B5 Genome Sequencing.</title>
        <authorList>
            <person name="Lai Q."/>
            <person name="Li C."/>
            <person name="Shao Z."/>
        </authorList>
    </citation>
    <scope>NUCLEOTIDE SEQUENCE [LARGE SCALE GENOMIC DNA]</scope>
    <source>
        <strain evidence="3 4">MK-B5</strain>
    </source>
</reference>
<dbReference type="AlphaFoldDB" id="A0A423PU09"/>
<dbReference type="Pfam" id="PF07726">
    <property type="entry name" value="AAA_3"/>
    <property type="match status" value="1"/>
</dbReference>
<dbReference type="GO" id="GO:0016887">
    <property type="term" value="F:ATP hydrolysis activity"/>
    <property type="evidence" value="ECO:0007669"/>
    <property type="project" value="InterPro"/>
</dbReference>
<sequence>MSAGDTAARAAQRDDATTDGLQRVREALATRVLGKPRQIDQALACVLAEGHLLIEDVPGVGKTTLAHGLAQALGLSFSRVQFTSDLLPSDILGVSVFDRNAADFRFTPGPIFAQMVLADEINRASPRTQSALLEAMAEGQVTIEGRTRDLGRPFTVIATQNPVDQSGTFNLPDSQLDRFLMRITLGYPPLGEEKRLLAGRTERAEPLAPVIDAAVLAQWQRAVAAVTTRDAVLDYLLRLLRFSRREGVFVQGLSPRAGLALRRAAQAWALLSARDFVLPEDVQAVLPAVVDHRLTATDGGDRTPSTILLEQVDAIAG</sequence>
<dbReference type="InterPro" id="IPR011703">
    <property type="entry name" value="ATPase_AAA-3"/>
</dbReference>
<evidence type="ECO:0000313" key="4">
    <source>
        <dbReference type="Proteomes" id="UP000283993"/>
    </source>
</evidence>
<dbReference type="CDD" id="cd00009">
    <property type="entry name" value="AAA"/>
    <property type="match status" value="1"/>
</dbReference>
<dbReference type="EMBL" id="AYKH01000006">
    <property type="protein sequence ID" value="ROO29077.1"/>
    <property type="molecule type" value="Genomic_DNA"/>
</dbReference>
<gene>
    <name evidence="3" type="ORF">SAOR_04750</name>
</gene>
<comment type="caution">
    <text evidence="3">The sequence shown here is derived from an EMBL/GenBank/DDBJ whole genome shotgun (WGS) entry which is preliminary data.</text>
</comment>
<dbReference type="Proteomes" id="UP000283993">
    <property type="component" value="Unassembled WGS sequence"/>
</dbReference>
<keyword evidence="4" id="KW-1185">Reference proteome</keyword>
<protein>
    <submittedName>
        <fullName evidence="3">ATPase AAA</fullName>
    </submittedName>
</protein>